<dbReference type="Pfam" id="PF07690">
    <property type="entry name" value="MFS_1"/>
    <property type="match status" value="2"/>
</dbReference>
<dbReference type="GO" id="GO:0005886">
    <property type="term" value="C:plasma membrane"/>
    <property type="evidence" value="ECO:0007669"/>
    <property type="project" value="UniProtKB-SubCell"/>
</dbReference>
<evidence type="ECO:0000259" key="8">
    <source>
        <dbReference type="PROSITE" id="PS50850"/>
    </source>
</evidence>
<dbReference type="EMBL" id="BIXY01000197">
    <property type="protein sequence ID" value="GCF11990.1"/>
    <property type="molecule type" value="Genomic_DNA"/>
</dbReference>
<evidence type="ECO:0000256" key="3">
    <source>
        <dbReference type="ARBA" id="ARBA00022475"/>
    </source>
</evidence>
<accession>A0A5A5TK41</accession>
<feature type="transmembrane region" description="Helical" evidence="7">
    <location>
        <begin position="73"/>
        <end position="92"/>
    </location>
</feature>
<dbReference type="SUPFAM" id="SSF103473">
    <property type="entry name" value="MFS general substrate transporter"/>
    <property type="match status" value="2"/>
</dbReference>
<evidence type="ECO:0000256" key="7">
    <source>
        <dbReference type="SAM" id="Phobius"/>
    </source>
</evidence>
<dbReference type="Gene3D" id="1.20.1720.10">
    <property type="entry name" value="Multidrug resistance protein D"/>
    <property type="match status" value="1"/>
</dbReference>
<dbReference type="InterPro" id="IPR020846">
    <property type="entry name" value="MFS_dom"/>
</dbReference>
<comment type="subcellular location">
    <subcellularLocation>
        <location evidence="1">Cell membrane</location>
        <topology evidence="1">Multi-pass membrane protein</topology>
    </subcellularLocation>
</comment>
<feature type="transmembrane region" description="Helical" evidence="7">
    <location>
        <begin position="423"/>
        <end position="444"/>
    </location>
</feature>
<evidence type="ECO:0000256" key="5">
    <source>
        <dbReference type="ARBA" id="ARBA00022989"/>
    </source>
</evidence>
<gene>
    <name evidence="9" type="ORF">KDI_55540</name>
</gene>
<dbReference type="Gene3D" id="1.20.1250.20">
    <property type="entry name" value="MFS general substrate transporter like domains"/>
    <property type="match status" value="1"/>
</dbReference>
<comment type="caution">
    <text evidence="9">The sequence shown here is derived from an EMBL/GenBank/DDBJ whole genome shotgun (WGS) entry which is preliminary data.</text>
</comment>
<keyword evidence="5 7" id="KW-1133">Transmembrane helix</keyword>
<keyword evidence="2" id="KW-0813">Transport</keyword>
<feature type="transmembrane region" description="Helical" evidence="7">
    <location>
        <begin position="97"/>
        <end position="116"/>
    </location>
</feature>
<reference evidence="9 10" key="1">
    <citation type="submission" date="2019-01" db="EMBL/GenBank/DDBJ databases">
        <title>Draft genome sequence of Dictyobacter sp. Uno17.</title>
        <authorList>
            <person name="Wang C.M."/>
            <person name="Zheng Y."/>
            <person name="Sakai Y."/>
            <person name="Abe K."/>
            <person name="Yokota A."/>
            <person name="Yabe S."/>
        </authorList>
    </citation>
    <scope>NUCLEOTIDE SEQUENCE [LARGE SCALE GENOMIC DNA]</scope>
    <source>
        <strain evidence="9 10">Uno17</strain>
    </source>
</reference>
<feature type="transmembrane region" description="Helical" evidence="7">
    <location>
        <begin position="379"/>
        <end position="402"/>
    </location>
</feature>
<dbReference type="InterPro" id="IPR036259">
    <property type="entry name" value="MFS_trans_sf"/>
</dbReference>
<feature type="domain" description="Major facilitator superfamily (MFS) profile" evidence="8">
    <location>
        <begin position="31"/>
        <end position="523"/>
    </location>
</feature>
<keyword evidence="4 7" id="KW-0812">Transmembrane</keyword>
<dbReference type="Proteomes" id="UP000322530">
    <property type="component" value="Unassembled WGS sequence"/>
</dbReference>
<keyword evidence="3" id="KW-1003">Cell membrane</keyword>
<dbReference type="PANTHER" id="PTHR42718:SF42">
    <property type="entry name" value="EXPORT PROTEIN"/>
    <property type="match status" value="1"/>
</dbReference>
<feature type="transmembrane region" description="Helical" evidence="7">
    <location>
        <begin position="316"/>
        <end position="335"/>
    </location>
</feature>
<dbReference type="PROSITE" id="PS50850">
    <property type="entry name" value="MFS"/>
    <property type="match status" value="1"/>
</dbReference>
<organism evidence="9 10">
    <name type="scientific">Dictyobacter arantiisoli</name>
    <dbReference type="NCBI Taxonomy" id="2014874"/>
    <lineage>
        <taxon>Bacteria</taxon>
        <taxon>Bacillati</taxon>
        <taxon>Chloroflexota</taxon>
        <taxon>Ktedonobacteria</taxon>
        <taxon>Ktedonobacterales</taxon>
        <taxon>Dictyobacteraceae</taxon>
        <taxon>Dictyobacter</taxon>
    </lineage>
</organism>
<feature type="transmembrane region" description="Helical" evidence="7">
    <location>
        <begin position="122"/>
        <end position="144"/>
    </location>
</feature>
<dbReference type="CDD" id="cd17321">
    <property type="entry name" value="MFS_MMR_MDR_like"/>
    <property type="match status" value="1"/>
</dbReference>
<evidence type="ECO:0000256" key="6">
    <source>
        <dbReference type="ARBA" id="ARBA00023136"/>
    </source>
</evidence>
<dbReference type="OrthoDB" id="146360at2"/>
<evidence type="ECO:0000313" key="10">
    <source>
        <dbReference type="Proteomes" id="UP000322530"/>
    </source>
</evidence>
<keyword evidence="6 7" id="KW-0472">Membrane</keyword>
<feature type="transmembrane region" description="Helical" evidence="7">
    <location>
        <begin position="286"/>
        <end position="310"/>
    </location>
</feature>
<evidence type="ECO:0000256" key="4">
    <source>
        <dbReference type="ARBA" id="ARBA00022692"/>
    </source>
</evidence>
<dbReference type="InterPro" id="IPR004638">
    <property type="entry name" value="EmrB-like"/>
</dbReference>
<feature type="transmembrane region" description="Helical" evidence="7">
    <location>
        <begin position="243"/>
        <end position="265"/>
    </location>
</feature>
<evidence type="ECO:0000256" key="1">
    <source>
        <dbReference type="ARBA" id="ARBA00004651"/>
    </source>
</evidence>
<dbReference type="AlphaFoldDB" id="A0A5A5TK41"/>
<sequence length="548" mass="57813">MANMINQPCDEAVIHAAPDRRPHPPSVGRWVLVATILGSSMAMIDGTAVNVALPVLEKSLNATIAETQWIVEIYALFLAALILVGGSLGDVFGRKRFFAIGVALFALASICCGLSQTTSQLIIARAIQGIGGALLIPGSLSMIGSTFSKEQRGRAVGTWSGFTMITGAAGPVLGGWIVENISWRGIFFLNVPLAIVVLLIIFWRVPESRDERASHKIDWWGGALITLALGSIVYGLITSNVFGLGSSVVIMALILGVAALLAFLLREDRSQTPMVPLTLFRSRTFSGINILTLFLYSAVGGVLFFFPFNLIQVQGYAPVAAGAALLPMILISFLLSRWSGGLINRYGAKLPLVIGPLLVATAFLLYTRPGIGGSYWLTFFPAIVVQGFGVAITVAPLTTTAMSAVESKHVGLAAGISNTVSRTAALLSVAVLNIVFLATFTSTLDSQLATLKLPPAIRQQIDAQQTKLAEIQIPASVSGPLRSELSGIIASSFVTSFRVIMLIAFGLALASSLTALIMINVPRVETGTSVEVRNSATSADLSVSGQGK</sequence>
<proteinExistence type="predicted"/>
<dbReference type="InterPro" id="IPR011701">
    <property type="entry name" value="MFS"/>
</dbReference>
<evidence type="ECO:0000313" key="9">
    <source>
        <dbReference type="EMBL" id="GCF11990.1"/>
    </source>
</evidence>
<dbReference type="PANTHER" id="PTHR42718">
    <property type="entry name" value="MAJOR FACILITATOR SUPERFAMILY MULTIDRUG TRANSPORTER MFSC"/>
    <property type="match status" value="1"/>
</dbReference>
<feature type="transmembrane region" description="Helical" evidence="7">
    <location>
        <begin position="217"/>
        <end position="237"/>
    </location>
</feature>
<protein>
    <submittedName>
        <fullName evidence="9">MFS transporter</fullName>
    </submittedName>
</protein>
<keyword evidence="10" id="KW-1185">Reference proteome</keyword>
<dbReference type="RefSeq" id="WP_149404781.1">
    <property type="nucleotide sequence ID" value="NZ_BIXY01000197.1"/>
</dbReference>
<evidence type="ECO:0000256" key="2">
    <source>
        <dbReference type="ARBA" id="ARBA00022448"/>
    </source>
</evidence>
<dbReference type="NCBIfam" id="TIGR00711">
    <property type="entry name" value="efflux_EmrB"/>
    <property type="match status" value="1"/>
</dbReference>
<dbReference type="GO" id="GO:0022857">
    <property type="term" value="F:transmembrane transporter activity"/>
    <property type="evidence" value="ECO:0007669"/>
    <property type="project" value="InterPro"/>
</dbReference>
<feature type="transmembrane region" description="Helical" evidence="7">
    <location>
        <begin position="156"/>
        <end position="177"/>
    </location>
</feature>
<feature type="transmembrane region" description="Helical" evidence="7">
    <location>
        <begin position="499"/>
        <end position="519"/>
    </location>
</feature>
<feature type="transmembrane region" description="Helical" evidence="7">
    <location>
        <begin position="183"/>
        <end position="205"/>
    </location>
</feature>
<feature type="transmembrane region" description="Helical" evidence="7">
    <location>
        <begin position="30"/>
        <end position="53"/>
    </location>
</feature>
<name>A0A5A5TK41_9CHLR</name>
<feature type="transmembrane region" description="Helical" evidence="7">
    <location>
        <begin position="347"/>
        <end position="367"/>
    </location>
</feature>